<dbReference type="RefSeq" id="WP_256725179.1">
    <property type="nucleotide sequence ID" value="NZ_CP122369.1"/>
</dbReference>
<dbReference type="AlphaFoldDB" id="A0AAP6BBI9"/>
<evidence type="ECO:0000313" key="2">
    <source>
        <dbReference type="EMBL" id="MDX3023530.1"/>
    </source>
</evidence>
<organism evidence="1 4">
    <name type="scientific">Streptomyces acidiscabies</name>
    <dbReference type="NCBI Taxonomy" id="42234"/>
    <lineage>
        <taxon>Bacteria</taxon>
        <taxon>Bacillati</taxon>
        <taxon>Actinomycetota</taxon>
        <taxon>Actinomycetes</taxon>
        <taxon>Kitasatosporales</taxon>
        <taxon>Streptomycetaceae</taxon>
        <taxon>Streptomyces</taxon>
    </lineage>
</organism>
<gene>
    <name evidence="1" type="ORF">PV399_18655</name>
    <name evidence="2" type="ORF">PV666_37505</name>
</gene>
<comment type="caution">
    <text evidence="1">The sequence shown here is derived from an EMBL/GenBank/DDBJ whole genome shotgun (WGS) entry which is preliminary data.</text>
</comment>
<dbReference type="EMBL" id="JARAWC010000013">
    <property type="protein sequence ID" value="MDX2961723.1"/>
    <property type="molecule type" value="Genomic_DNA"/>
</dbReference>
<dbReference type="Proteomes" id="UP001272987">
    <property type="component" value="Unassembled WGS sequence"/>
</dbReference>
<dbReference type="GeneID" id="75534091"/>
<dbReference type="Proteomes" id="UP001282288">
    <property type="component" value="Unassembled WGS sequence"/>
</dbReference>
<dbReference type="EMBL" id="JARAWP010000027">
    <property type="protein sequence ID" value="MDX3023530.1"/>
    <property type="molecule type" value="Genomic_DNA"/>
</dbReference>
<accession>A0AAP6BBI9</accession>
<evidence type="ECO:0000313" key="3">
    <source>
        <dbReference type="Proteomes" id="UP001272987"/>
    </source>
</evidence>
<evidence type="ECO:0000313" key="1">
    <source>
        <dbReference type="EMBL" id="MDX2961723.1"/>
    </source>
</evidence>
<protein>
    <submittedName>
        <fullName evidence="1">Uncharacterized protein</fullName>
    </submittedName>
</protein>
<keyword evidence="3" id="KW-1185">Reference proteome</keyword>
<proteinExistence type="predicted"/>
<name>A0AAP6BBI9_9ACTN</name>
<sequence length="44" mass="5068">MPTPTQATESSIARRVTDWLEPRTWIMLNTLVIGWHSSRWTGIA</sequence>
<reference evidence="1 3" key="1">
    <citation type="journal article" date="2023" name="Microb. Genom.">
        <title>Mesoterricola silvestris gen. nov., sp. nov., Mesoterricola sediminis sp. nov., Geothrix oryzae sp. nov., Geothrix edaphica sp. nov., Geothrix rubra sp. nov., and Geothrix limicola sp. nov., six novel members of Acidobacteriota isolated from soils.</title>
        <authorList>
            <person name="Weisberg A.J."/>
            <person name="Pearce E."/>
            <person name="Kramer C.G."/>
            <person name="Chang J.H."/>
            <person name="Clarke C.R."/>
        </authorList>
    </citation>
    <scope>NUCLEOTIDE SEQUENCE</scope>
    <source>
        <strain evidence="2 3">NB05-1H</strain>
        <strain evidence="1">NRRL_B-16521</strain>
    </source>
</reference>
<evidence type="ECO:0000313" key="4">
    <source>
        <dbReference type="Proteomes" id="UP001282288"/>
    </source>
</evidence>